<evidence type="ECO:0000256" key="3">
    <source>
        <dbReference type="ARBA" id="ARBA00022679"/>
    </source>
</evidence>
<gene>
    <name evidence="11" type="ORF">GSMUA_334470.1</name>
</gene>
<keyword evidence="13" id="KW-1185">Reference proteome</keyword>
<evidence type="ECO:0000313" key="12">
    <source>
        <dbReference type="EnsemblPlants" id="Ma08_p00600.1"/>
    </source>
</evidence>
<evidence type="ECO:0000256" key="9">
    <source>
        <dbReference type="SAM" id="MobiDB-lite"/>
    </source>
</evidence>
<keyword evidence="6 8" id="KW-0067">ATP-binding</keyword>
<dbReference type="Gramene" id="Ma08_t00600.1">
    <property type="protein sequence ID" value="Ma08_p00600.1"/>
    <property type="gene ID" value="Ma08_g00600"/>
</dbReference>
<dbReference type="InterPro" id="IPR017441">
    <property type="entry name" value="Protein_kinase_ATP_BS"/>
</dbReference>
<evidence type="ECO:0000256" key="2">
    <source>
        <dbReference type="ARBA" id="ARBA00012409"/>
    </source>
</evidence>
<dbReference type="SMART" id="SM00220">
    <property type="entry name" value="S_TKc"/>
    <property type="match status" value="1"/>
</dbReference>
<dbReference type="KEGG" id="mus:103994172"/>
<dbReference type="PROSITE" id="PS00107">
    <property type="entry name" value="PROTEIN_KINASE_ATP"/>
    <property type="match status" value="1"/>
</dbReference>
<dbReference type="Pfam" id="PF00069">
    <property type="entry name" value="Pkinase"/>
    <property type="match status" value="1"/>
</dbReference>
<dbReference type="InterPro" id="IPR011009">
    <property type="entry name" value="Kinase-like_dom_sf"/>
</dbReference>
<evidence type="ECO:0000256" key="6">
    <source>
        <dbReference type="ARBA" id="ARBA00022840"/>
    </source>
</evidence>
<dbReference type="OrthoDB" id="626666at2759"/>
<feature type="compositionally biased region" description="Low complexity" evidence="9">
    <location>
        <begin position="28"/>
        <end position="38"/>
    </location>
</feature>
<reference evidence="12" key="2">
    <citation type="submission" date="2021-05" db="UniProtKB">
        <authorList>
            <consortium name="EnsemblPlants"/>
        </authorList>
    </citation>
    <scope>IDENTIFICATION</scope>
    <source>
        <strain evidence="12">subsp. malaccensis</strain>
    </source>
</reference>
<dbReference type="GO" id="GO:0000307">
    <property type="term" value="C:cyclin-dependent protein kinase holoenzyme complex"/>
    <property type="evidence" value="ECO:0000318"/>
    <property type="project" value="GO_Central"/>
</dbReference>
<dbReference type="GO" id="GO:0005634">
    <property type="term" value="C:nucleus"/>
    <property type="evidence" value="ECO:0000318"/>
    <property type="project" value="GO_Central"/>
</dbReference>
<dbReference type="Gene3D" id="1.10.510.10">
    <property type="entry name" value="Transferase(Phosphotransferase) domain 1"/>
    <property type="match status" value="1"/>
</dbReference>
<dbReference type="PROSITE" id="PS00108">
    <property type="entry name" value="PROTEIN_KINASE_ST"/>
    <property type="match status" value="1"/>
</dbReference>
<protein>
    <recommendedName>
        <fullName evidence="2">[RNA-polymerase]-subunit kinase</fullName>
        <ecNumber evidence="2">2.7.11.23</ecNumber>
    </recommendedName>
</protein>
<keyword evidence="4 8" id="KW-0547">Nucleotide-binding</keyword>
<dbReference type="CDD" id="cd07840">
    <property type="entry name" value="STKc_CDK9_like"/>
    <property type="match status" value="1"/>
</dbReference>
<dbReference type="Proteomes" id="UP000012960">
    <property type="component" value="Unplaced"/>
</dbReference>
<evidence type="ECO:0000256" key="1">
    <source>
        <dbReference type="ARBA" id="ARBA00006485"/>
    </source>
</evidence>
<dbReference type="PROSITE" id="PS50011">
    <property type="entry name" value="PROTEIN_KINASE_DOM"/>
    <property type="match status" value="1"/>
</dbReference>
<keyword evidence="5" id="KW-0418">Kinase</keyword>
<dbReference type="GO" id="GO:0005524">
    <property type="term" value="F:ATP binding"/>
    <property type="evidence" value="ECO:0007669"/>
    <property type="project" value="UniProtKB-UniRule"/>
</dbReference>
<comment type="catalytic activity">
    <reaction evidence="7">
        <text>[DNA-directed RNA polymerase] + ATP = phospho-[DNA-directed RNA polymerase] + ADP + H(+)</text>
        <dbReference type="Rhea" id="RHEA:10216"/>
        <dbReference type="Rhea" id="RHEA-COMP:11321"/>
        <dbReference type="Rhea" id="RHEA-COMP:11322"/>
        <dbReference type="ChEBI" id="CHEBI:15378"/>
        <dbReference type="ChEBI" id="CHEBI:30616"/>
        <dbReference type="ChEBI" id="CHEBI:43176"/>
        <dbReference type="ChEBI" id="CHEBI:68546"/>
        <dbReference type="ChEBI" id="CHEBI:456216"/>
        <dbReference type="EC" id="2.7.11.23"/>
    </reaction>
</comment>
<dbReference type="PANTHER" id="PTHR24056">
    <property type="entry name" value="CELL DIVISION PROTEIN KINASE"/>
    <property type="match status" value="1"/>
</dbReference>
<reference evidence="11" key="1">
    <citation type="submission" date="2021-03" db="EMBL/GenBank/DDBJ databases">
        <authorList>
            <consortium name="Genoscope - CEA"/>
            <person name="William W."/>
        </authorList>
    </citation>
    <scope>NUCLEOTIDE SEQUENCE</scope>
    <source>
        <strain evidence="11">Doubled-haploid Pahang</strain>
    </source>
</reference>
<evidence type="ECO:0000313" key="11">
    <source>
        <dbReference type="EMBL" id="CAG1830193.1"/>
    </source>
</evidence>
<dbReference type="SUPFAM" id="SSF56112">
    <property type="entry name" value="Protein kinase-like (PK-like)"/>
    <property type="match status" value="1"/>
</dbReference>
<dbReference type="AlphaFoldDB" id="A0A804K1E4"/>
<dbReference type="InterPro" id="IPR008271">
    <property type="entry name" value="Ser/Thr_kinase_AS"/>
</dbReference>
<name>A0A804K1E4_MUSAM</name>
<evidence type="ECO:0000259" key="10">
    <source>
        <dbReference type="PROSITE" id="PS50011"/>
    </source>
</evidence>
<dbReference type="Gene3D" id="3.30.200.20">
    <property type="entry name" value="Phosphorylase Kinase, domain 1"/>
    <property type="match status" value="1"/>
</dbReference>
<evidence type="ECO:0000313" key="13">
    <source>
        <dbReference type="Proteomes" id="UP000012960"/>
    </source>
</evidence>
<dbReference type="PANTHER" id="PTHR24056:SF358">
    <property type="entry name" value="PROTEIN KINASE DOMAIN-CONTAINING PROTEIN"/>
    <property type="match status" value="1"/>
</dbReference>
<feature type="compositionally biased region" description="Basic and acidic residues" evidence="9">
    <location>
        <begin position="397"/>
        <end position="408"/>
    </location>
</feature>
<evidence type="ECO:0000256" key="4">
    <source>
        <dbReference type="ARBA" id="ARBA00022741"/>
    </source>
</evidence>
<dbReference type="EMBL" id="HG996472">
    <property type="protein sequence ID" value="CAG1830193.1"/>
    <property type="molecule type" value="Genomic_DNA"/>
</dbReference>
<proteinExistence type="inferred from homology"/>
<dbReference type="InterPro" id="IPR050108">
    <property type="entry name" value="CDK"/>
</dbReference>
<dbReference type="GO" id="GO:0008353">
    <property type="term" value="F:RNA polymerase II CTD heptapeptide repeat kinase activity"/>
    <property type="evidence" value="ECO:0000318"/>
    <property type="project" value="GO_Central"/>
</dbReference>
<evidence type="ECO:0000256" key="5">
    <source>
        <dbReference type="ARBA" id="ARBA00022777"/>
    </source>
</evidence>
<sequence>MGCIFGKFTSGVGLFPVVAPHITAASTSRPPAASASAAGHRHPIRAPPPLEPEPPRRPFFIPNSAADPPAWPTWLSDAAGDVLAGFSPRRANSFAMLEKIGSGTYSNVYKARDPVGGRLVAMKKVRVEDVKAVDSVLFMVREIALFRRLDHPNIIRLEDLAVSRIPTTPSLYLVFDYMEHDLAGLTALPGVRFTVPQVKCYMKQLLSGLEHCHSQGVLHRDIKCSNLLLNKEGILKIADFGLATFFDPNNTKPMTSKVVTLWYRPPELLLGATRYGVGVDLWSAGCILAELLTGKPILPGQTEVEQLHRIFKLCGSPSEEYFEKLKLQKTTSFGSYKCSISETFSDLPPSSVSLIEKLLALDPLERGSATSALNSEFFNIEPYACDPSELPQYPPTKEIDRKLRENRDRRKQRTNAKENGEATNRIRLRNRSYRGPAAPSTSSKVQAELDRRRLMTSASVARAERFPPPHLDAAIGFSLDSSHADREFTTVDDLFMSSNAVPQRAADVTREDGGRRDHNTVHAGVIGAIRPYLMGNLTDLGRNSRAHQSRRESAVAAVAN</sequence>
<dbReference type="InParanoid" id="A0A804K1E4"/>
<dbReference type="FunFam" id="1.10.510.10:FF:000043">
    <property type="entry name" value="probable serine/threonine-protein kinase At1g54610"/>
    <property type="match status" value="1"/>
</dbReference>
<dbReference type="EnsemblPlants" id="Ma08_t00600.1">
    <property type="protein sequence ID" value="Ma08_p00600.1"/>
    <property type="gene ID" value="Ma08_g00600"/>
</dbReference>
<feature type="region of interest" description="Disordered" evidence="9">
    <location>
        <begin position="28"/>
        <end position="62"/>
    </location>
</feature>
<feature type="domain" description="Protein kinase" evidence="10">
    <location>
        <begin position="94"/>
        <end position="378"/>
    </location>
</feature>
<dbReference type="GO" id="GO:0032968">
    <property type="term" value="P:positive regulation of transcription elongation by RNA polymerase II"/>
    <property type="evidence" value="ECO:0000318"/>
    <property type="project" value="GO_Central"/>
</dbReference>
<keyword evidence="3" id="KW-0808">Transferase</keyword>
<feature type="binding site" evidence="8">
    <location>
        <position position="123"/>
    </location>
    <ligand>
        <name>ATP</name>
        <dbReference type="ChEBI" id="CHEBI:30616"/>
    </ligand>
</feature>
<evidence type="ECO:0000256" key="8">
    <source>
        <dbReference type="PROSITE-ProRule" id="PRU10141"/>
    </source>
</evidence>
<dbReference type="EC" id="2.7.11.23" evidence="2"/>
<dbReference type="InterPro" id="IPR000719">
    <property type="entry name" value="Prot_kinase_dom"/>
</dbReference>
<evidence type="ECO:0000256" key="7">
    <source>
        <dbReference type="ARBA" id="ARBA00049280"/>
    </source>
</evidence>
<accession>A0A804K1E4</accession>
<comment type="similarity">
    <text evidence="1">Belongs to the protein kinase superfamily. CMGC Ser/Thr protein kinase family. CDC2/CDKX subfamily.</text>
</comment>
<organism evidence="12 13">
    <name type="scientific">Musa acuminata subsp. malaccensis</name>
    <name type="common">Wild banana</name>
    <name type="synonym">Musa malaccensis</name>
    <dbReference type="NCBI Taxonomy" id="214687"/>
    <lineage>
        <taxon>Eukaryota</taxon>
        <taxon>Viridiplantae</taxon>
        <taxon>Streptophyta</taxon>
        <taxon>Embryophyta</taxon>
        <taxon>Tracheophyta</taxon>
        <taxon>Spermatophyta</taxon>
        <taxon>Magnoliopsida</taxon>
        <taxon>Liliopsida</taxon>
        <taxon>Zingiberales</taxon>
        <taxon>Musaceae</taxon>
        <taxon>Musa</taxon>
    </lineage>
</organism>
<feature type="region of interest" description="Disordered" evidence="9">
    <location>
        <begin position="388"/>
        <end position="424"/>
    </location>
</feature>